<comment type="similarity">
    <text evidence="2">Belongs to the cation diffusion facilitator (CDF) transporter (TC 2.A.4) family. SLC30A subfamily.</text>
</comment>
<evidence type="ECO:0000256" key="6">
    <source>
        <dbReference type="ARBA" id="ARBA00022989"/>
    </source>
</evidence>
<feature type="compositionally biased region" description="Polar residues" evidence="8">
    <location>
        <begin position="199"/>
        <end position="214"/>
    </location>
</feature>
<accession>A0AAD5UY13</accession>
<keyword evidence="4 9" id="KW-0812">Transmembrane</keyword>
<feature type="transmembrane region" description="Helical" evidence="9">
    <location>
        <begin position="132"/>
        <end position="153"/>
    </location>
</feature>
<keyword evidence="7 9" id="KW-0472">Membrane</keyword>
<evidence type="ECO:0000256" key="4">
    <source>
        <dbReference type="ARBA" id="ARBA00022692"/>
    </source>
</evidence>
<feature type="compositionally biased region" description="Polar residues" evidence="8">
    <location>
        <begin position="308"/>
        <end position="331"/>
    </location>
</feature>
<feature type="domain" description="Cation efflux protein transmembrane" evidence="10">
    <location>
        <begin position="7"/>
        <end position="56"/>
    </location>
</feature>
<feature type="transmembrane region" description="Helical" evidence="9">
    <location>
        <begin position="40"/>
        <end position="58"/>
    </location>
</feature>
<keyword evidence="6 9" id="KW-1133">Transmembrane helix</keyword>
<dbReference type="Pfam" id="PF01545">
    <property type="entry name" value="Cation_efflux"/>
    <property type="match status" value="2"/>
</dbReference>
<evidence type="ECO:0000256" key="8">
    <source>
        <dbReference type="SAM" id="MobiDB-lite"/>
    </source>
</evidence>
<feature type="transmembrane region" description="Helical" evidence="9">
    <location>
        <begin position="393"/>
        <end position="411"/>
    </location>
</feature>
<keyword evidence="13" id="KW-1185">Reference proteome</keyword>
<comment type="subcellular location">
    <subcellularLocation>
        <location evidence="1">Membrane</location>
        <topology evidence="1">Multi-pass membrane protein</topology>
    </subcellularLocation>
</comment>
<feature type="transmembrane region" description="Helical" evidence="9">
    <location>
        <begin position="359"/>
        <end position="381"/>
    </location>
</feature>
<dbReference type="PANTHER" id="PTHR45820">
    <property type="entry name" value="FI23527P1"/>
    <property type="match status" value="1"/>
</dbReference>
<evidence type="ECO:0000313" key="12">
    <source>
        <dbReference type="EMBL" id="KAJ3480875.1"/>
    </source>
</evidence>
<dbReference type="InterPro" id="IPR036837">
    <property type="entry name" value="Cation_efflux_CTD_sf"/>
</dbReference>
<evidence type="ECO:0000256" key="3">
    <source>
        <dbReference type="ARBA" id="ARBA00022448"/>
    </source>
</evidence>
<dbReference type="InterPro" id="IPR058533">
    <property type="entry name" value="Cation_efflux_TM"/>
</dbReference>
<evidence type="ECO:0000259" key="11">
    <source>
        <dbReference type="Pfam" id="PF16916"/>
    </source>
</evidence>
<dbReference type="InterPro" id="IPR027470">
    <property type="entry name" value="Cation_efflux_CTD"/>
</dbReference>
<comment type="caution">
    <text evidence="12">The sequence shown here is derived from an EMBL/GenBank/DDBJ whole genome shotgun (WGS) entry which is preliminary data.</text>
</comment>
<dbReference type="InterPro" id="IPR027469">
    <property type="entry name" value="Cation_efflux_TMD_sf"/>
</dbReference>
<gene>
    <name evidence="12" type="ORF">NLI96_g8040</name>
</gene>
<protein>
    <submittedName>
        <fullName evidence="12">Uncharacterized protein</fullName>
    </submittedName>
</protein>
<dbReference type="SUPFAM" id="SSF161111">
    <property type="entry name" value="Cation efflux protein transmembrane domain-like"/>
    <property type="match status" value="2"/>
</dbReference>
<evidence type="ECO:0000313" key="13">
    <source>
        <dbReference type="Proteomes" id="UP001212997"/>
    </source>
</evidence>
<dbReference type="SUPFAM" id="SSF160240">
    <property type="entry name" value="Cation efflux protein cytoplasmic domain-like"/>
    <property type="match status" value="1"/>
</dbReference>
<keyword evidence="3" id="KW-0813">Transport</keyword>
<dbReference type="NCBIfam" id="TIGR01297">
    <property type="entry name" value="CDF"/>
    <property type="match status" value="1"/>
</dbReference>
<evidence type="ECO:0000256" key="9">
    <source>
        <dbReference type="SAM" id="Phobius"/>
    </source>
</evidence>
<feature type="transmembrane region" description="Helical" evidence="9">
    <location>
        <begin position="165"/>
        <end position="184"/>
    </location>
</feature>
<evidence type="ECO:0000256" key="7">
    <source>
        <dbReference type="ARBA" id="ARBA00023136"/>
    </source>
</evidence>
<evidence type="ECO:0000256" key="1">
    <source>
        <dbReference type="ARBA" id="ARBA00004141"/>
    </source>
</evidence>
<keyword evidence="5" id="KW-0862">Zinc</keyword>
<sequence length="545" mass="59041">MKRSTRIIILLVIDVLFFFIELIVGYAVGSLALVADSFHMLNDVMSLVVALYAIKVEFPIHTSVAPRNTRLANHQYNIKKTSPDSSPARLISTLGTLTDGIVRKFSQHLSTAFSSSPSASPSSLKPSRDSSVYLVSLECSISLAQHYLIIFWGAWLGSEVSNPRLVVLVGSFGLASNIVGLFLFHEHGHDHGHSHGNGKTSSTASKSPSIQSATDPERTPRGTSPIGIRRSRERSESYSSMYGHPAATRASMVQAAQEIAQARSPSPVARIRRSRSQSRPTHSGLRSDEQTASQDTIVSVAAGPTGCITETLSPPTDETMPLLSSDNSSAVSVPHSLHGDSPKGGHSHGHGGSMNMRALVLHVLGDALGNVGVIATGLVIWKTTWAFKYYFDPMISLVITIIIFSSALPLVQSTSFILLQGVPSTVSLEEVRAAILEVEGVLSLHELHIWQLSENKIVASVHVTASRNHDFMPVAAAIRKALHLHGIHSSTIQPEYHHPRNSPPDEHLKVRLYSIHSIYSIHFLFSLLSHPLTPVFCHSGKVGDV</sequence>
<evidence type="ECO:0000259" key="10">
    <source>
        <dbReference type="Pfam" id="PF01545"/>
    </source>
</evidence>
<dbReference type="Gene3D" id="1.20.1510.10">
    <property type="entry name" value="Cation efflux protein transmembrane domain"/>
    <property type="match status" value="2"/>
</dbReference>
<feature type="transmembrane region" description="Helical" evidence="9">
    <location>
        <begin position="7"/>
        <end position="28"/>
    </location>
</feature>
<dbReference type="AlphaFoldDB" id="A0AAD5UY13"/>
<evidence type="ECO:0000256" key="2">
    <source>
        <dbReference type="ARBA" id="ARBA00008873"/>
    </source>
</evidence>
<evidence type="ECO:0000256" key="5">
    <source>
        <dbReference type="ARBA" id="ARBA00022833"/>
    </source>
</evidence>
<feature type="region of interest" description="Disordered" evidence="8">
    <location>
        <begin position="189"/>
        <end position="351"/>
    </location>
</feature>
<dbReference type="Proteomes" id="UP001212997">
    <property type="component" value="Unassembled WGS sequence"/>
</dbReference>
<dbReference type="GO" id="GO:0005385">
    <property type="term" value="F:zinc ion transmembrane transporter activity"/>
    <property type="evidence" value="ECO:0007669"/>
    <property type="project" value="TreeGrafter"/>
</dbReference>
<dbReference type="InterPro" id="IPR002524">
    <property type="entry name" value="Cation_efflux"/>
</dbReference>
<organism evidence="12 13">
    <name type="scientific">Meripilus lineatus</name>
    <dbReference type="NCBI Taxonomy" id="2056292"/>
    <lineage>
        <taxon>Eukaryota</taxon>
        <taxon>Fungi</taxon>
        <taxon>Dikarya</taxon>
        <taxon>Basidiomycota</taxon>
        <taxon>Agaricomycotina</taxon>
        <taxon>Agaricomycetes</taxon>
        <taxon>Polyporales</taxon>
        <taxon>Meripilaceae</taxon>
        <taxon>Meripilus</taxon>
    </lineage>
</organism>
<dbReference type="GO" id="GO:0006882">
    <property type="term" value="P:intracellular zinc ion homeostasis"/>
    <property type="evidence" value="ECO:0007669"/>
    <property type="project" value="TreeGrafter"/>
</dbReference>
<dbReference type="Pfam" id="PF16916">
    <property type="entry name" value="ZT_dimer"/>
    <property type="match status" value="1"/>
</dbReference>
<dbReference type="EMBL" id="JANAWD010000351">
    <property type="protein sequence ID" value="KAJ3480875.1"/>
    <property type="molecule type" value="Genomic_DNA"/>
</dbReference>
<name>A0AAD5UY13_9APHY</name>
<dbReference type="GO" id="GO:0016020">
    <property type="term" value="C:membrane"/>
    <property type="evidence" value="ECO:0007669"/>
    <property type="project" value="UniProtKB-SubCell"/>
</dbReference>
<feature type="domain" description="Cation efflux protein transmembrane" evidence="10">
    <location>
        <begin position="158"/>
        <end position="419"/>
    </location>
</feature>
<proteinExistence type="inferred from homology"/>
<dbReference type="PANTHER" id="PTHR45820:SF4">
    <property type="entry name" value="ZINC TRANSPORTER 63C, ISOFORM F"/>
    <property type="match status" value="1"/>
</dbReference>
<reference evidence="12" key="1">
    <citation type="submission" date="2022-07" db="EMBL/GenBank/DDBJ databases">
        <title>Genome Sequence of Physisporinus lineatus.</title>
        <authorList>
            <person name="Buettner E."/>
        </authorList>
    </citation>
    <scope>NUCLEOTIDE SEQUENCE</scope>
    <source>
        <strain evidence="12">VT162</strain>
    </source>
</reference>
<feature type="domain" description="Cation efflux protein cytoplasmic" evidence="11">
    <location>
        <begin position="424"/>
        <end position="495"/>
    </location>
</feature>